<dbReference type="InterPro" id="IPR000620">
    <property type="entry name" value="EamA_dom"/>
</dbReference>
<dbReference type="Pfam" id="PF00892">
    <property type="entry name" value="EamA"/>
    <property type="match status" value="2"/>
</dbReference>
<evidence type="ECO:0000256" key="1">
    <source>
        <dbReference type="SAM" id="Phobius"/>
    </source>
</evidence>
<keyword evidence="4" id="KW-1185">Reference proteome</keyword>
<dbReference type="RefSeq" id="WP_109323805.1">
    <property type="nucleotide sequence ID" value="NZ_CP029352.1"/>
</dbReference>
<dbReference type="Proteomes" id="UP000245629">
    <property type="component" value="Chromosome 1"/>
</dbReference>
<evidence type="ECO:0000313" key="4">
    <source>
        <dbReference type="Proteomes" id="UP000245629"/>
    </source>
</evidence>
<feature type="transmembrane region" description="Helical" evidence="1">
    <location>
        <begin position="280"/>
        <end position="298"/>
    </location>
</feature>
<keyword evidence="1" id="KW-1133">Transmembrane helix</keyword>
<protein>
    <submittedName>
        <fullName evidence="3">EamA/RhaT family transporter</fullName>
    </submittedName>
</protein>
<reference evidence="4" key="1">
    <citation type="submission" date="2018-05" db="EMBL/GenBank/DDBJ databases">
        <title>Azospirillum thermophila sp. nov., a novel isolated from hot spring.</title>
        <authorList>
            <person name="Zhao Z."/>
        </authorList>
    </citation>
    <scope>NUCLEOTIDE SEQUENCE [LARGE SCALE GENOMIC DNA]</scope>
    <source>
        <strain evidence="4">CFH 70021</strain>
    </source>
</reference>
<dbReference type="KEGG" id="azz:DEW08_01290"/>
<gene>
    <name evidence="3" type="ORF">DEW08_01290</name>
</gene>
<feature type="transmembrane region" description="Helical" evidence="1">
    <location>
        <begin position="197"/>
        <end position="218"/>
    </location>
</feature>
<dbReference type="PANTHER" id="PTHR22911:SF103">
    <property type="entry name" value="BLR2811 PROTEIN"/>
    <property type="match status" value="1"/>
</dbReference>
<dbReference type="OrthoDB" id="9812899at2"/>
<feature type="transmembrane region" description="Helical" evidence="1">
    <location>
        <begin position="224"/>
        <end position="243"/>
    </location>
</feature>
<keyword evidence="1" id="KW-0812">Transmembrane</keyword>
<dbReference type="PANTHER" id="PTHR22911">
    <property type="entry name" value="ACYL-MALONYL CONDENSING ENZYME-RELATED"/>
    <property type="match status" value="1"/>
</dbReference>
<organism evidence="3 4">
    <name type="scientific">Azospirillum thermophilum</name>
    <dbReference type="NCBI Taxonomy" id="2202148"/>
    <lineage>
        <taxon>Bacteria</taxon>
        <taxon>Pseudomonadati</taxon>
        <taxon>Pseudomonadota</taxon>
        <taxon>Alphaproteobacteria</taxon>
        <taxon>Rhodospirillales</taxon>
        <taxon>Azospirillaceae</taxon>
        <taxon>Azospirillum</taxon>
    </lineage>
</organism>
<dbReference type="GO" id="GO:0016020">
    <property type="term" value="C:membrane"/>
    <property type="evidence" value="ECO:0007669"/>
    <property type="project" value="InterPro"/>
</dbReference>
<dbReference type="EMBL" id="CP029352">
    <property type="protein sequence ID" value="AWK84994.1"/>
    <property type="molecule type" value="Genomic_DNA"/>
</dbReference>
<keyword evidence="1" id="KW-0472">Membrane</keyword>
<proteinExistence type="predicted"/>
<feature type="transmembrane region" description="Helical" evidence="1">
    <location>
        <begin position="167"/>
        <end position="185"/>
    </location>
</feature>
<feature type="transmembrane region" description="Helical" evidence="1">
    <location>
        <begin position="55"/>
        <end position="75"/>
    </location>
</feature>
<dbReference type="AlphaFoldDB" id="A0A2S2CKH1"/>
<evidence type="ECO:0000259" key="2">
    <source>
        <dbReference type="Pfam" id="PF00892"/>
    </source>
</evidence>
<feature type="domain" description="EamA" evidence="2">
    <location>
        <begin position="167"/>
        <end position="294"/>
    </location>
</feature>
<feature type="transmembrane region" description="Helical" evidence="1">
    <location>
        <begin position="113"/>
        <end position="131"/>
    </location>
</feature>
<dbReference type="SUPFAM" id="SSF103481">
    <property type="entry name" value="Multidrug resistance efflux transporter EmrE"/>
    <property type="match status" value="2"/>
</dbReference>
<dbReference type="InterPro" id="IPR037185">
    <property type="entry name" value="EmrE-like"/>
</dbReference>
<feature type="transmembrane region" description="Helical" evidence="1">
    <location>
        <begin position="140"/>
        <end position="161"/>
    </location>
</feature>
<sequence>MTSSSVSGTAGRVTAESASSPMAGIAWMVLANLVFVTQDATTRVLTRSYPVIEVAWGRFTVHLIVAILLIGWHNPALFRSARPGLQLLRSGLLCALTLMSTVCLKYLPFVDFSAIMTVIPVIITALSVPILHERVGWRRWVAVMVGLAGALTIIGPGVGVGTLDLQWIYLLPFVAATTSACYQIATRLLKGADPAPTTFFFTGIVGTAVLSALLPFQWVTPTPLHGAMMVMLGVMGAFSHYCIIRAFLAAQASTVAPFNYTNLVWAMMFGMFVFQEMPSGTTLAGAAMITAAGLYIIARERRRAQG</sequence>
<name>A0A2S2CKH1_9PROT</name>
<evidence type="ECO:0000313" key="3">
    <source>
        <dbReference type="EMBL" id="AWK84994.1"/>
    </source>
</evidence>
<feature type="transmembrane region" description="Helical" evidence="1">
    <location>
        <begin position="255"/>
        <end position="274"/>
    </location>
</feature>
<feature type="domain" description="EamA" evidence="2">
    <location>
        <begin position="23"/>
        <end position="154"/>
    </location>
</feature>
<accession>A0A2S2CKH1</accession>